<feature type="transmembrane region" description="Helical" evidence="2">
    <location>
        <begin position="213"/>
        <end position="246"/>
    </location>
</feature>
<feature type="compositionally biased region" description="Polar residues" evidence="1">
    <location>
        <begin position="1"/>
        <end position="20"/>
    </location>
</feature>
<feature type="transmembrane region" description="Helical" evidence="2">
    <location>
        <begin position="306"/>
        <end position="324"/>
    </location>
</feature>
<feature type="transmembrane region" description="Helical" evidence="2">
    <location>
        <begin position="535"/>
        <end position="555"/>
    </location>
</feature>
<feature type="transmembrane region" description="Helical" evidence="2">
    <location>
        <begin position="284"/>
        <end position="301"/>
    </location>
</feature>
<feature type="transmembrane region" description="Helical" evidence="2">
    <location>
        <begin position="561"/>
        <end position="580"/>
    </location>
</feature>
<comment type="caution">
    <text evidence="3">The sequence shown here is derived from an EMBL/GenBank/DDBJ whole genome shotgun (WGS) entry which is preliminary data.</text>
</comment>
<evidence type="ECO:0000256" key="1">
    <source>
        <dbReference type="SAM" id="MobiDB-lite"/>
    </source>
</evidence>
<organism evidence="3 4">
    <name type="scientific">Bifidobacterium pseudolongum subsp. globosum</name>
    <dbReference type="NCBI Taxonomy" id="1690"/>
    <lineage>
        <taxon>Bacteria</taxon>
        <taxon>Bacillati</taxon>
        <taxon>Actinomycetota</taxon>
        <taxon>Actinomycetes</taxon>
        <taxon>Bifidobacteriales</taxon>
        <taxon>Bifidobacteriaceae</taxon>
        <taxon>Bifidobacterium</taxon>
    </lineage>
</organism>
<feature type="transmembrane region" description="Helical" evidence="2">
    <location>
        <begin position="49"/>
        <end position="72"/>
    </location>
</feature>
<evidence type="ECO:0008006" key="5">
    <source>
        <dbReference type="Google" id="ProtNLM"/>
    </source>
</evidence>
<dbReference type="AlphaFoldDB" id="A0A2N3R5D5"/>
<sequence>MSRTTNGTEGSTATIPQTHHQAAAHPDPSADHKVSQGDPSAVCASISRWLLTIAMGFEAAVVALLLALSLIFTCVFKHGNGVGPTNITERADYHFRVPSFAFIGGCILLFMALMCIIHGVAQIKQRRLLLLLLTFVTITQILWIAALELTSYGYPDSQSLIDGADALINGDIARYYPTFCQPRTQSELCMARPHAVPSPHAYFSYYPFQTGPMLWYVFAGSIFGSHNIIAFQILNAFAITGLVAALWRLGTLIGLDDAGHATLATLLATCVPLLMFATFVYPNAVGFSITVAGVVLIAQAFRVQHAWQCVLALVGGFLVCGIGVILKSTFIILMLAAIIGIVLVVVANRKWWQGAVAIVSFGAAYMITKLPLRIIEHITHQNFGKGMPMLSWITLGLNEREPTMPGWWTGIPLHTFHETHGDYARQSQVAKDFVMERMQYFAHNPGDGTRFFSEKLASEWAEPTFMTSLYSQYGSSAHGFSGLPQWLLSGTGAARLTSYENIAQTVLYALALAGVVAMLTSVVRSAKHPMEDSTIFARTFLCAAFLGGFLCYLFWEAKGIYTLPFYLLLFPLAAYGVQIIKRDSRFMRHTHSRSSSVLLDDA</sequence>
<evidence type="ECO:0000256" key="2">
    <source>
        <dbReference type="SAM" id="Phobius"/>
    </source>
</evidence>
<accession>A0A2N3R5D5</accession>
<feature type="transmembrane region" description="Helical" evidence="2">
    <location>
        <begin position="128"/>
        <end position="146"/>
    </location>
</feature>
<keyword evidence="2" id="KW-0472">Membrane</keyword>
<dbReference type="RefSeq" id="WP_180326339.1">
    <property type="nucleotide sequence ID" value="NZ_PCHH01000003.1"/>
</dbReference>
<gene>
    <name evidence="3" type="ORF">CQR50_1096</name>
</gene>
<feature type="transmembrane region" description="Helical" evidence="2">
    <location>
        <begin position="354"/>
        <end position="372"/>
    </location>
</feature>
<proteinExistence type="predicted"/>
<evidence type="ECO:0000313" key="3">
    <source>
        <dbReference type="EMBL" id="PKV03943.1"/>
    </source>
</evidence>
<feature type="transmembrane region" description="Helical" evidence="2">
    <location>
        <begin position="330"/>
        <end position="347"/>
    </location>
</feature>
<dbReference type="Proteomes" id="UP000233762">
    <property type="component" value="Unassembled WGS sequence"/>
</dbReference>
<feature type="transmembrane region" description="Helical" evidence="2">
    <location>
        <begin position="100"/>
        <end position="121"/>
    </location>
</feature>
<evidence type="ECO:0000313" key="4">
    <source>
        <dbReference type="Proteomes" id="UP000233762"/>
    </source>
</evidence>
<protein>
    <recommendedName>
        <fullName evidence="5">Glycosyltransferase RgtA/B/C/D-like domain-containing protein</fullName>
    </recommendedName>
</protein>
<feature type="transmembrane region" description="Helical" evidence="2">
    <location>
        <begin position="505"/>
        <end position="523"/>
    </location>
</feature>
<feature type="region of interest" description="Disordered" evidence="1">
    <location>
        <begin position="1"/>
        <end position="36"/>
    </location>
</feature>
<keyword evidence="2" id="KW-0812">Transmembrane</keyword>
<reference evidence="3 4" key="1">
    <citation type="submission" date="2017-10" db="EMBL/GenBank/DDBJ databases">
        <title>Bifidobacterium genomics.</title>
        <authorList>
            <person name="Lugli G.A."/>
            <person name="Milani C."/>
            <person name="Mancabelli L."/>
        </authorList>
    </citation>
    <scope>NUCLEOTIDE SEQUENCE [LARGE SCALE GENOMIC DNA]</scope>
    <source>
        <strain evidence="3 4">1520B</strain>
    </source>
</reference>
<dbReference type="EMBL" id="PCHH01000003">
    <property type="protein sequence ID" value="PKV03943.1"/>
    <property type="molecule type" value="Genomic_DNA"/>
</dbReference>
<keyword evidence="2" id="KW-1133">Transmembrane helix</keyword>
<name>A0A2N3R5D5_9BIFI</name>